<evidence type="ECO:0000256" key="1">
    <source>
        <dbReference type="ARBA" id="ARBA00001638"/>
    </source>
</evidence>
<dbReference type="PANTHER" id="PTHR11845:SF13">
    <property type="entry name" value="5'-DEOXYNUCLEOTIDASE HDDC2"/>
    <property type="match status" value="1"/>
</dbReference>
<dbReference type="OrthoDB" id="10254258at2759"/>
<dbReference type="Gene3D" id="1.10.3210.10">
    <property type="entry name" value="Hypothetical protein af1432"/>
    <property type="match status" value="1"/>
</dbReference>
<dbReference type="AlphaFoldDB" id="A0A2C5YTM1"/>
<evidence type="ECO:0000313" key="15">
    <source>
        <dbReference type="EMBL" id="PHH72127.1"/>
    </source>
</evidence>
<comment type="similarity">
    <text evidence="6">Belongs to the HDDC2 family.</text>
</comment>
<comment type="cofactor">
    <cofactor evidence="3">
        <name>Co(2+)</name>
        <dbReference type="ChEBI" id="CHEBI:48828"/>
    </cofactor>
</comment>
<evidence type="ECO:0000256" key="2">
    <source>
        <dbReference type="ARBA" id="ARBA00001936"/>
    </source>
</evidence>
<evidence type="ECO:0000256" key="6">
    <source>
        <dbReference type="ARBA" id="ARBA00009999"/>
    </source>
</evidence>
<dbReference type="InterPro" id="IPR003607">
    <property type="entry name" value="HD/PDEase_dom"/>
</dbReference>
<evidence type="ECO:0000256" key="8">
    <source>
        <dbReference type="ARBA" id="ARBA00012964"/>
    </source>
</evidence>
<comment type="catalytic activity">
    <reaction evidence="1">
        <text>a 2'-deoxyribonucleoside 5'-phosphate + H2O = a 2'-deoxyribonucleoside + phosphate</text>
        <dbReference type="Rhea" id="RHEA:36167"/>
        <dbReference type="ChEBI" id="CHEBI:15377"/>
        <dbReference type="ChEBI" id="CHEBI:18274"/>
        <dbReference type="ChEBI" id="CHEBI:43474"/>
        <dbReference type="ChEBI" id="CHEBI:65317"/>
        <dbReference type="EC" id="3.1.3.89"/>
    </reaction>
</comment>
<evidence type="ECO:0000259" key="14">
    <source>
        <dbReference type="SMART" id="SM00471"/>
    </source>
</evidence>
<keyword evidence="16" id="KW-1185">Reference proteome</keyword>
<evidence type="ECO:0000256" key="11">
    <source>
        <dbReference type="ARBA" id="ARBA00022842"/>
    </source>
</evidence>
<gene>
    <name evidence="15" type="ORF">CDD82_6165</name>
</gene>
<accession>A0A2C5YTM1</accession>
<dbReference type="GO" id="GO:0009159">
    <property type="term" value="P:deoxyribonucleoside monophosphate catabolic process"/>
    <property type="evidence" value="ECO:0007669"/>
    <property type="project" value="UniProtKB-ARBA"/>
</dbReference>
<keyword evidence="11" id="KW-0460">Magnesium</keyword>
<name>A0A2C5YTM1_9HYPO</name>
<protein>
    <recommendedName>
        <fullName evidence="8">5'-deoxynucleotidase</fullName>
        <ecNumber evidence="8">3.1.3.89</ecNumber>
    </recommendedName>
</protein>
<evidence type="ECO:0000256" key="4">
    <source>
        <dbReference type="ARBA" id="ARBA00001946"/>
    </source>
</evidence>
<dbReference type="FunFam" id="1.10.3210.10:FF:000011">
    <property type="entry name" value="HD domain-containing protein 2"/>
    <property type="match status" value="1"/>
</dbReference>
<dbReference type="SUPFAM" id="SSF109604">
    <property type="entry name" value="HD-domain/PDEase-like"/>
    <property type="match status" value="1"/>
</dbReference>
<reference evidence="15 16" key="1">
    <citation type="submission" date="2017-06" db="EMBL/GenBank/DDBJ databases">
        <title>Ant-infecting Ophiocordyceps genomes reveal a high diversity of potential behavioral manipulation genes and a possible major role for enterotoxins.</title>
        <authorList>
            <person name="De Bekker C."/>
            <person name="Evans H.C."/>
            <person name="Brachmann A."/>
            <person name="Hughes D.P."/>
        </authorList>
    </citation>
    <scope>NUCLEOTIDE SEQUENCE [LARGE SCALE GENOMIC DNA]</scope>
    <source>
        <strain evidence="15 16">1348a</strain>
    </source>
</reference>
<feature type="domain" description="HD/PDEase" evidence="14">
    <location>
        <begin position="77"/>
        <end position="200"/>
    </location>
</feature>
<dbReference type="PANTHER" id="PTHR11845">
    <property type="entry name" value="5'-DEOXYNUCLEOTIDASE HDDC2"/>
    <property type="match status" value="1"/>
</dbReference>
<organism evidence="15 16">
    <name type="scientific">Ophiocordyceps australis</name>
    <dbReference type="NCBI Taxonomy" id="1399860"/>
    <lineage>
        <taxon>Eukaryota</taxon>
        <taxon>Fungi</taxon>
        <taxon>Dikarya</taxon>
        <taxon>Ascomycota</taxon>
        <taxon>Pezizomycotina</taxon>
        <taxon>Sordariomycetes</taxon>
        <taxon>Hypocreomycetidae</taxon>
        <taxon>Hypocreales</taxon>
        <taxon>Ophiocordycipitaceae</taxon>
        <taxon>Ophiocordyceps</taxon>
    </lineage>
</organism>
<comment type="cofactor">
    <cofactor evidence="4">
        <name>Mg(2+)</name>
        <dbReference type="ChEBI" id="CHEBI:18420"/>
    </cofactor>
</comment>
<dbReference type="GO" id="GO:0002953">
    <property type="term" value="F:5'-deoxynucleotidase activity"/>
    <property type="evidence" value="ECO:0007669"/>
    <property type="project" value="UniProtKB-EC"/>
</dbReference>
<dbReference type="EMBL" id="NJEU01000610">
    <property type="protein sequence ID" value="PHH72127.1"/>
    <property type="molecule type" value="Genomic_DNA"/>
</dbReference>
<evidence type="ECO:0000256" key="3">
    <source>
        <dbReference type="ARBA" id="ARBA00001941"/>
    </source>
</evidence>
<dbReference type="GO" id="GO:0005737">
    <property type="term" value="C:cytoplasm"/>
    <property type="evidence" value="ECO:0007669"/>
    <property type="project" value="TreeGrafter"/>
</dbReference>
<comment type="function">
    <text evidence="5">Catalyzes the dephosphorylation of the nucleoside 5'-monophosphates deoxyadenosine monophosphate (dAMP), deoxycytidine monophosphate (dCMP), deoxyguanosine monophosphate (dGMP) and deoxythymidine monophosphate (dTMP).</text>
</comment>
<keyword evidence="12" id="KW-0170">Cobalt</keyword>
<dbReference type="InterPro" id="IPR006674">
    <property type="entry name" value="HD_domain"/>
</dbReference>
<comment type="cofactor">
    <cofactor evidence="2">
        <name>Mn(2+)</name>
        <dbReference type="ChEBI" id="CHEBI:29035"/>
    </cofactor>
</comment>
<dbReference type="InterPro" id="IPR039356">
    <property type="entry name" value="YfbR/HDDC2"/>
</dbReference>
<keyword evidence="10" id="KW-0378">Hydrolase</keyword>
<dbReference type="EC" id="3.1.3.89" evidence="8"/>
<comment type="caution">
    <text evidence="15">The sequence shown here is derived from an EMBL/GenBank/DDBJ whole genome shotgun (WGS) entry which is preliminary data.</text>
</comment>
<feature type="region of interest" description="Disordered" evidence="13">
    <location>
        <begin position="248"/>
        <end position="268"/>
    </location>
</feature>
<evidence type="ECO:0000256" key="7">
    <source>
        <dbReference type="ARBA" id="ARBA00011738"/>
    </source>
</evidence>
<evidence type="ECO:0000313" key="16">
    <source>
        <dbReference type="Proteomes" id="UP000224854"/>
    </source>
</evidence>
<evidence type="ECO:0000256" key="12">
    <source>
        <dbReference type="ARBA" id="ARBA00023285"/>
    </source>
</evidence>
<dbReference type="Proteomes" id="UP000224854">
    <property type="component" value="Unassembled WGS sequence"/>
</dbReference>
<evidence type="ECO:0000256" key="13">
    <source>
        <dbReference type="SAM" id="MobiDB-lite"/>
    </source>
</evidence>
<evidence type="ECO:0000256" key="9">
    <source>
        <dbReference type="ARBA" id="ARBA00022723"/>
    </source>
</evidence>
<proteinExistence type="inferred from homology"/>
<evidence type="ECO:0000256" key="5">
    <source>
        <dbReference type="ARBA" id="ARBA00004074"/>
    </source>
</evidence>
<keyword evidence="9" id="KW-0479">Metal-binding</keyword>
<comment type="subunit">
    <text evidence="7">Homodimer.</text>
</comment>
<sequence>MKSGSEEKTGSKPDLANIGYTPAAKVSEPWTVEKVLAEIPGDLSLKQTSSSPLVFFHLLERLKTTKREGWRRFGISHGESIADHMYRMSIISMLAPPSLAARLDLGKCIKMCLVHDMAELIVGDITPVDGVPKPEKSRRETNTMEYLTSLLNDGNQCAAAGAELGAIWQEYEDAETLESRFVHDVDKMELLLQMMEYERRAQQTLDLGEFAYVARKMGLAETRVWAEELLGERREFWGIRERVDGDLGTNGGVAEERNEQQEAYYSQS</sequence>
<dbReference type="Pfam" id="PF13023">
    <property type="entry name" value="HD_3"/>
    <property type="match status" value="1"/>
</dbReference>
<dbReference type="SMART" id="SM00471">
    <property type="entry name" value="HDc"/>
    <property type="match status" value="1"/>
</dbReference>
<evidence type="ECO:0000256" key="10">
    <source>
        <dbReference type="ARBA" id="ARBA00022801"/>
    </source>
</evidence>
<dbReference type="GO" id="GO:0046872">
    <property type="term" value="F:metal ion binding"/>
    <property type="evidence" value="ECO:0007669"/>
    <property type="project" value="UniProtKB-KW"/>
</dbReference>